<feature type="chain" id="PRO_5035157263" evidence="1">
    <location>
        <begin position="28"/>
        <end position="84"/>
    </location>
</feature>
<evidence type="ECO:0000313" key="2">
    <source>
        <dbReference type="EMBL" id="MBE9397895.1"/>
    </source>
</evidence>
<protein>
    <submittedName>
        <fullName evidence="2">Uncharacterized protein</fullName>
    </submittedName>
</protein>
<comment type="caution">
    <text evidence="2">The sequence shown here is derived from an EMBL/GenBank/DDBJ whole genome shotgun (WGS) entry which is preliminary data.</text>
</comment>
<dbReference type="Proteomes" id="UP000640333">
    <property type="component" value="Unassembled WGS sequence"/>
</dbReference>
<dbReference type="EMBL" id="JADEYS010000010">
    <property type="protein sequence ID" value="MBE9397895.1"/>
    <property type="molecule type" value="Genomic_DNA"/>
</dbReference>
<keyword evidence="3" id="KW-1185">Reference proteome</keyword>
<evidence type="ECO:0000313" key="3">
    <source>
        <dbReference type="Proteomes" id="UP000640333"/>
    </source>
</evidence>
<sequence>MFNKGKWISLVAVAVTSFVFSSTAVSAEEPGARYKKENVKGTCYFAARDCSGYSRAHIKEKSCYIDKGGLSWQPPKSNFCKAIR</sequence>
<gene>
    <name evidence="2" type="ORF">IOQ59_11560</name>
</gene>
<reference evidence="2" key="1">
    <citation type="submission" date="2020-10" db="EMBL/GenBank/DDBJ databases">
        <title>Bacterium isolated from coastal waters sediment.</title>
        <authorList>
            <person name="Chen R.-J."/>
            <person name="Lu D.-C."/>
            <person name="Zhu K.-L."/>
            <person name="Du Z.-J."/>
        </authorList>
    </citation>
    <scope>NUCLEOTIDE SEQUENCE</scope>
    <source>
        <strain evidence="2">N1Y112</strain>
    </source>
</reference>
<dbReference type="RefSeq" id="WP_193953445.1">
    <property type="nucleotide sequence ID" value="NZ_JADEYS010000010.1"/>
</dbReference>
<feature type="signal peptide" evidence="1">
    <location>
        <begin position="1"/>
        <end position="27"/>
    </location>
</feature>
<name>A0A8J7K642_9GAMM</name>
<keyword evidence="1" id="KW-0732">Signal</keyword>
<evidence type="ECO:0000256" key="1">
    <source>
        <dbReference type="SAM" id="SignalP"/>
    </source>
</evidence>
<dbReference type="AlphaFoldDB" id="A0A8J7K642"/>
<organism evidence="2 3">
    <name type="scientific">Pontibacterium sinense</name>
    <dbReference type="NCBI Taxonomy" id="2781979"/>
    <lineage>
        <taxon>Bacteria</taxon>
        <taxon>Pseudomonadati</taxon>
        <taxon>Pseudomonadota</taxon>
        <taxon>Gammaproteobacteria</taxon>
        <taxon>Oceanospirillales</taxon>
        <taxon>Oceanospirillaceae</taxon>
        <taxon>Pontibacterium</taxon>
    </lineage>
</organism>
<proteinExistence type="predicted"/>
<accession>A0A8J7K642</accession>